<accession>A0A835PJ35</accession>
<dbReference type="EMBL" id="JADCNM010000014">
    <property type="protein sequence ID" value="KAG0454144.1"/>
    <property type="molecule type" value="Genomic_DNA"/>
</dbReference>
<name>A0A835PJ35_VANPL</name>
<feature type="non-terminal residue" evidence="2">
    <location>
        <position position="497"/>
    </location>
</feature>
<evidence type="ECO:0000259" key="1">
    <source>
        <dbReference type="PROSITE" id="PS50086"/>
    </source>
</evidence>
<evidence type="ECO:0000313" key="2">
    <source>
        <dbReference type="EMBL" id="KAG0454144.1"/>
    </source>
</evidence>
<feature type="domain" description="Rab-GAP TBC" evidence="1">
    <location>
        <begin position="141"/>
        <end position="386"/>
    </location>
</feature>
<dbReference type="FunFam" id="1.10.8.270:FF:000025">
    <property type="entry name" value="TBC1 domain family member 15-like"/>
    <property type="match status" value="1"/>
</dbReference>
<dbReference type="Gene3D" id="1.10.472.80">
    <property type="entry name" value="Ypt/Rab-GAP domain of gyp1p, domain 3"/>
    <property type="match status" value="1"/>
</dbReference>
<dbReference type="Pfam" id="PF00566">
    <property type="entry name" value="RabGAP-TBC"/>
    <property type="match status" value="1"/>
</dbReference>
<dbReference type="AlphaFoldDB" id="A0A835PJ35"/>
<dbReference type="PANTHER" id="PTHR22957">
    <property type="entry name" value="TBC1 DOMAIN FAMILY MEMBER GTPASE-ACTIVATING PROTEIN"/>
    <property type="match status" value="1"/>
</dbReference>
<gene>
    <name evidence="2" type="ORF">HPP92_025448</name>
</gene>
<dbReference type="GO" id="GO:0005096">
    <property type="term" value="F:GTPase activator activity"/>
    <property type="evidence" value="ECO:0007669"/>
    <property type="project" value="TreeGrafter"/>
</dbReference>
<evidence type="ECO:0000313" key="3">
    <source>
        <dbReference type="Proteomes" id="UP000639772"/>
    </source>
</evidence>
<protein>
    <recommendedName>
        <fullName evidence="1">Rab-GAP TBC domain-containing protein</fullName>
    </recommendedName>
</protein>
<sequence length="497" mass="56724">WIQLSTGAGNPTRLPLVEGSVVRPGRLKAILVLLALKKIRRINNADRRSLRLFRSSCSKKAFLGLIYWLKMMSCCSSTNPEDTWEPEDYYPIRQDCRGDVPKTRFIPKPRNTLSARRWHSAFTEDGHLDIGKVLLRIQKGGVHPTVKGAVWEFLLGCYDPNSSFDARNQLRQSRRIEYNELKSKCQEMEPTIGSGNILTAAIITDDGQPMEDETNSTTQMETNNIPLNQDVVRWKLTLHQIGLDVVRTDRALVYYETKENDAKLWDILAIYSWFDKDIGYCQGMNDLCSPVSILIENEADAFWCFEHLMQRVRANFKCTTSTIGVRSQLNILSSVMKAVDPKLHEHLEKLDGGEYLFAFRMLMVLFRREFSFVDTLHLWELIWAAEYNPNLFSRYKSNAAAKKSTNAAGNADFLKQCGKFERKNFRSGQRDNDITLTIFLVAGVLEVKNRQILTEAKGLDDVVKILNEITGSLDAKKACNKALKIHKKYLANKPKAA</sequence>
<dbReference type="InterPro" id="IPR035969">
    <property type="entry name" value="Rab-GAP_TBC_sf"/>
</dbReference>
<dbReference type="InterPro" id="IPR000195">
    <property type="entry name" value="Rab-GAP-TBC_dom"/>
</dbReference>
<reference evidence="2 3" key="1">
    <citation type="journal article" date="2020" name="Nat. Food">
        <title>A phased Vanilla planifolia genome enables genetic improvement of flavour and production.</title>
        <authorList>
            <person name="Hasing T."/>
            <person name="Tang H."/>
            <person name="Brym M."/>
            <person name="Khazi F."/>
            <person name="Huang T."/>
            <person name="Chambers A.H."/>
        </authorList>
    </citation>
    <scope>NUCLEOTIDE SEQUENCE [LARGE SCALE GENOMIC DNA]</scope>
    <source>
        <tissue evidence="2">Leaf</tissue>
    </source>
</reference>
<dbReference type="OrthoDB" id="10264062at2759"/>
<dbReference type="SUPFAM" id="SSF47923">
    <property type="entry name" value="Ypt/Rab-GAP domain of gyp1p"/>
    <property type="match status" value="2"/>
</dbReference>
<comment type="caution">
    <text evidence="2">The sequence shown here is derived from an EMBL/GenBank/DDBJ whole genome shotgun (WGS) entry which is preliminary data.</text>
</comment>
<organism evidence="2 3">
    <name type="scientific">Vanilla planifolia</name>
    <name type="common">Vanilla</name>
    <dbReference type="NCBI Taxonomy" id="51239"/>
    <lineage>
        <taxon>Eukaryota</taxon>
        <taxon>Viridiplantae</taxon>
        <taxon>Streptophyta</taxon>
        <taxon>Embryophyta</taxon>
        <taxon>Tracheophyta</taxon>
        <taxon>Spermatophyta</taxon>
        <taxon>Magnoliopsida</taxon>
        <taxon>Liliopsida</taxon>
        <taxon>Asparagales</taxon>
        <taxon>Orchidaceae</taxon>
        <taxon>Vanilloideae</taxon>
        <taxon>Vanilleae</taxon>
        <taxon>Vanilla</taxon>
    </lineage>
</organism>
<proteinExistence type="predicted"/>
<dbReference type="PANTHER" id="PTHR22957:SF697">
    <property type="entry name" value="OS02G0810500 PROTEIN"/>
    <property type="match status" value="1"/>
</dbReference>
<dbReference type="PROSITE" id="PS50086">
    <property type="entry name" value="TBC_RABGAP"/>
    <property type="match status" value="1"/>
</dbReference>
<dbReference type="Proteomes" id="UP000639772">
    <property type="component" value="Unassembled WGS sequence"/>
</dbReference>
<dbReference type="Gene3D" id="1.10.8.270">
    <property type="entry name" value="putative rabgap domain of human tbc1 domain family member 14 like domains"/>
    <property type="match status" value="1"/>
</dbReference>
<dbReference type="SMART" id="SM00164">
    <property type="entry name" value="TBC"/>
    <property type="match status" value="1"/>
</dbReference>